<gene>
    <name evidence="1" type="ORF">F5144DRAFT_484682</name>
</gene>
<name>A0ACB7PMZ4_9PEZI</name>
<comment type="caution">
    <text evidence="1">The sequence shown here is derived from an EMBL/GenBank/DDBJ whole genome shotgun (WGS) entry which is preliminary data.</text>
</comment>
<accession>A0ACB7PMZ4</accession>
<evidence type="ECO:0000313" key="1">
    <source>
        <dbReference type="EMBL" id="KAH6641439.1"/>
    </source>
</evidence>
<dbReference type="EMBL" id="JAGIZQ010000002">
    <property type="protein sequence ID" value="KAH6641439.1"/>
    <property type="molecule type" value="Genomic_DNA"/>
</dbReference>
<protein>
    <submittedName>
        <fullName evidence="1">Permease family-domain-containing protein</fullName>
    </submittedName>
</protein>
<organism evidence="1 2">
    <name type="scientific">Chaetomium tenue</name>
    <dbReference type="NCBI Taxonomy" id="1854479"/>
    <lineage>
        <taxon>Eukaryota</taxon>
        <taxon>Fungi</taxon>
        <taxon>Dikarya</taxon>
        <taxon>Ascomycota</taxon>
        <taxon>Pezizomycotina</taxon>
        <taxon>Sordariomycetes</taxon>
        <taxon>Sordariomycetidae</taxon>
        <taxon>Sordariales</taxon>
        <taxon>Chaetomiaceae</taxon>
        <taxon>Chaetomium</taxon>
    </lineage>
</organism>
<keyword evidence="2" id="KW-1185">Reference proteome</keyword>
<evidence type="ECO:0000313" key="2">
    <source>
        <dbReference type="Proteomes" id="UP000724584"/>
    </source>
</evidence>
<dbReference type="Proteomes" id="UP000724584">
    <property type="component" value="Unassembled WGS sequence"/>
</dbReference>
<proteinExistence type="predicted"/>
<reference evidence="1 2" key="1">
    <citation type="journal article" date="2021" name="Nat. Commun.">
        <title>Genetic determinants of endophytism in the Arabidopsis root mycobiome.</title>
        <authorList>
            <person name="Mesny F."/>
            <person name="Miyauchi S."/>
            <person name="Thiergart T."/>
            <person name="Pickel B."/>
            <person name="Atanasova L."/>
            <person name="Karlsson M."/>
            <person name="Huettel B."/>
            <person name="Barry K.W."/>
            <person name="Haridas S."/>
            <person name="Chen C."/>
            <person name="Bauer D."/>
            <person name="Andreopoulos W."/>
            <person name="Pangilinan J."/>
            <person name="LaButti K."/>
            <person name="Riley R."/>
            <person name="Lipzen A."/>
            <person name="Clum A."/>
            <person name="Drula E."/>
            <person name="Henrissat B."/>
            <person name="Kohler A."/>
            <person name="Grigoriev I.V."/>
            <person name="Martin F.M."/>
            <person name="Hacquard S."/>
        </authorList>
    </citation>
    <scope>NUCLEOTIDE SEQUENCE [LARGE SCALE GENOMIC DNA]</scope>
    <source>
        <strain evidence="1 2">MPI-SDFR-AT-0079</strain>
    </source>
</reference>
<sequence>MLRRFFPKLGKSSPSPLLTTEEIEMRPVPPTRPSTAGQMPHHDRPNWFKRMRNSVSNLVQRMDHRAKEIEDAYFSTEIRAAFILAEGGFDCPCEKPLDLQGNCANDAEWTQCYNVLKLDLITGTTAIAGFSSILFGVFTNLPVALGPGMGLNAYFTYQVIGVKGTGPINYRVALTAVFIEGWIFMFLALTGLRHWLVKIIPGTIKIASGVGIGLFLTLIGMSYTSGLGMVTGGIGTPLTIGGCPVEDLNKVGECESGIMSSPKMWVGVICGGLLTSFLMAFRVKGAIIIGIAFVSILSWPRNTPLTHFPNTPDGDERFSYFSKVVSFHPIQRTLLQQQWDLTGGAGTHVVIALFTFLYVDIIDCTATVYSMARFCSRARKDKADFPRSTMAFCVDAFCISMGSLLGLSPVTAFIESSAGISEGGRTGLTSVSTGICFLISLFFAPIFASIPPWASGSTLILVGCMMIRQVTKINWAYVGDAIPSFITLAFIPFSFSVAYGLIAGIFAYIIINGAIHIVVKVSGETITPQNYDLKEYWSWRPPGDKPWMARAIIRCIDWARYKKDRDASFSLNSRDDAMSTEQYRSDTSKSEHMPRVSTPEPMRRMF</sequence>